<keyword evidence="8 15" id="KW-1133">Transmembrane helix</keyword>
<keyword evidence="9" id="KW-0560">Oxidoreductase</keyword>
<feature type="transmembrane region" description="Helical" evidence="15">
    <location>
        <begin position="131"/>
        <end position="149"/>
    </location>
</feature>
<accession>A0A1E3IKU8</accession>
<feature type="compositionally biased region" description="Acidic residues" evidence="14">
    <location>
        <begin position="743"/>
        <end position="753"/>
    </location>
</feature>
<comment type="caution">
    <text evidence="17">The sequence shown here is derived from an EMBL/GenBank/DDBJ whole genome shotgun (WGS) entry which is preliminary data.</text>
</comment>
<feature type="domain" description="FAD-binding FR-type" evidence="16">
    <location>
        <begin position="461"/>
        <end position="601"/>
    </location>
</feature>
<evidence type="ECO:0000256" key="9">
    <source>
        <dbReference type="ARBA" id="ARBA00023002"/>
    </source>
</evidence>
<dbReference type="PROSITE" id="PS51384">
    <property type="entry name" value="FAD_FR"/>
    <property type="match status" value="1"/>
</dbReference>
<evidence type="ECO:0000313" key="18">
    <source>
        <dbReference type="Proteomes" id="UP000094819"/>
    </source>
</evidence>
<dbReference type="SUPFAM" id="SSF63380">
    <property type="entry name" value="Riboflavin synthase domain-like"/>
    <property type="match status" value="1"/>
</dbReference>
<evidence type="ECO:0000256" key="14">
    <source>
        <dbReference type="SAM" id="MobiDB-lite"/>
    </source>
</evidence>
<dbReference type="InterPro" id="IPR017938">
    <property type="entry name" value="Riboflavin_synthase-like_b-brl"/>
</dbReference>
<feature type="transmembrane region" description="Helical" evidence="15">
    <location>
        <begin position="297"/>
        <end position="324"/>
    </location>
</feature>
<evidence type="ECO:0000256" key="1">
    <source>
        <dbReference type="ARBA" id="ARBA00004651"/>
    </source>
</evidence>
<dbReference type="GO" id="GO:0005886">
    <property type="term" value="C:plasma membrane"/>
    <property type="evidence" value="ECO:0007669"/>
    <property type="project" value="UniProtKB-SubCell"/>
</dbReference>
<dbReference type="SFLD" id="SFLDS00052">
    <property type="entry name" value="Ferric_Reductase_Domain"/>
    <property type="match status" value="1"/>
</dbReference>
<evidence type="ECO:0000259" key="16">
    <source>
        <dbReference type="PROSITE" id="PS51384"/>
    </source>
</evidence>
<dbReference type="GO" id="GO:0006826">
    <property type="term" value="P:iron ion transport"/>
    <property type="evidence" value="ECO:0007669"/>
    <property type="project" value="TreeGrafter"/>
</dbReference>
<keyword evidence="6 15" id="KW-0812">Transmembrane</keyword>
<dbReference type="RefSeq" id="XP_019029509.1">
    <property type="nucleotide sequence ID" value="XM_019178602.1"/>
</dbReference>
<dbReference type="InterPro" id="IPR013121">
    <property type="entry name" value="Fe_red_NAD-bd_6"/>
</dbReference>
<evidence type="ECO:0000256" key="11">
    <source>
        <dbReference type="ARBA" id="ARBA00023136"/>
    </source>
</evidence>
<dbReference type="Pfam" id="PF08030">
    <property type="entry name" value="NAD_binding_6"/>
    <property type="match status" value="1"/>
</dbReference>
<dbReference type="GeneID" id="30195759"/>
<organism evidence="17 18">
    <name type="scientific">Cryptococcus wingfieldii CBS 7118</name>
    <dbReference type="NCBI Taxonomy" id="1295528"/>
    <lineage>
        <taxon>Eukaryota</taxon>
        <taxon>Fungi</taxon>
        <taxon>Dikarya</taxon>
        <taxon>Basidiomycota</taxon>
        <taxon>Agaricomycotina</taxon>
        <taxon>Tremellomycetes</taxon>
        <taxon>Tremellales</taxon>
        <taxon>Cryptococcaceae</taxon>
        <taxon>Cryptococcus</taxon>
    </lineage>
</organism>
<sequence length="1040" mass="114139">MTVTGSTSAEIAASTYVPPYKATTSYAQTPDVTGSVTSALPVDPTVAASATGTNYAAAYLDAHHMSWPSYRYIYLLWFALSALTLLYALSHHVRLSGGFLGATYSRWGIKRRPFGKVSASGRRAVLPSNNLILSVLVLIAISVVLSVVGPDYIRPSASTFNYAATRKRGFVGYSISKAFWTSGNRFGDMAFALMPLVVLFALKAPPFAVFSLRYLAHLYNDKLALFHRAAAWIVWGLTTVHTVLWTIQLFKDQHDGKAVWFAAWSSYHFIFGCVAYGCMTALMVLSLKPIRKNGYEFFYIAHVVLVAATIACSAIHHPILWYWMAAAGGLWVCERTVRFLRMIRINCVFGKNKYGSLVAGKPYDENTFRLQEIKRSSHYVEPSHQFVNPYDKTLPNAPAMSRSSSQLLDDFGHRGQQGSYDEGSFQAVGSYEARHGNRFSPPQSQGEFPGTPERAHSIAPSIPRNLPVYTPTAIPIGCAQAQLLPSRTVRLTVRVARPFHWAPGQSVLLYLPELSWSQSHPFTILNNDPTEIMLLVKARKGLTRNLYDLVRQRSLAAVGINNVKDKRMSLASMQTGRNNLHVPPIFLKARIDGPMGSSERVRWKEHSTVLVVCGGSGVSFGTSVCEYVCTTIKNGLGKTKRIRFCWVVREYAEIAWVAGLLRRCQDMVTADQLQIDIFVTNARKPRGDFAPPRPVFARADHSRAGSMDSAISEMSVNPQADMDKVVDSTLGASYADVIDLTNYEDEEDVDDPAENQLSNKLEEQGKIRRARSRRVAKGRTSRMPYSQPTSYPPTRVQGLYDPAPSHDDAYAALSGPPGQNSSGTSVYNPFQDGQAPRGYSSAAMSPSGSQSMLPPSASFAFFRGHNPSQSIHSVANSTYSMGDLYDGGSIYNPPDSPSMGHTALLDDVGSISGADASLRDPRELSQIRDALSRTTRTQSMVLLDSGDTDPTTDAGLWIDESDYAAMGVMSEMARAGKPKLSAVMEEEIELAQGSIIVATCGPVTLNSVVRNLVSKNISPSRIRHGDTRGRIVVYSEDYEG</sequence>
<gene>
    <name evidence="17" type="ORF">L198_06547</name>
</gene>
<dbReference type="InterPro" id="IPR013112">
    <property type="entry name" value="FAD-bd_8"/>
</dbReference>
<keyword evidence="10" id="KW-0406">Ion transport</keyword>
<dbReference type="EMBL" id="AWGH01000023">
    <property type="protein sequence ID" value="ODN89224.1"/>
    <property type="molecule type" value="Genomic_DNA"/>
</dbReference>
<dbReference type="Pfam" id="PF08022">
    <property type="entry name" value="FAD_binding_8"/>
    <property type="match status" value="1"/>
</dbReference>
<comment type="subcellular location">
    <subcellularLocation>
        <location evidence="1">Cell membrane</location>
        <topology evidence="1">Multi-pass membrane protein</topology>
    </subcellularLocation>
</comment>
<evidence type="ECO:0000256" key="5">
    <source>
        <dbReference type="ARBA" id="ARBA00022475"/>
    </source>
</evidence>
<evidence type="ECO:0000256" key="13">
    <source>
        <dbReference type="ARBA" id="ARBA00048483"/>
    </source>
</evidence>
<dbReference type="Gene3D" id="3.40.50.80">
    <property type="entry name" value="Nucleotide-binding domain of ferredoxin-NADP reductase (FNR) module"/>
    <property type="match status" value="1"/>
</dbReference>
<dbReference type="Proteomes" id="UP000094819">
    <property type="component" value="Unassembled WGS sequence"/>
</dbReference>
<feature type="transmembrane region" description="Helical" evidence="15">
    <location>
        <begin position="72"/>
        <end position="89"/>
    </location>
</feature>
<feature type="compositionally biased region" description="Basic residues" evidence="14">
    <location>
        <begin position="767"/>
        <end position="780"/>
    </location>
</feature>
<dbReference type="PANTHER" id="PTHR32361:SF9">
    <property type="entry name" value="FERRIC REDUCTASE TRANSMEMBRANE COMPONENT 3-RELATED"/>
    <property type="match status" value="1"/>
</dbReference>
<feature type="transmembrane region" description="Helical" evidence="15">
    <location>
        <begin position="189"/>
        <end position="212"/>
    </location>
</feature>
<dbReference type="GO" id="GO:0006879">
    <property type="term" value="P:intracellular iron ion homeostasis"/>
    <property type="evidence" value="ECO:0007669"/>
    <property type="project" value="TreeGrafter"/>
</dbReference>
<evidence type="ECO:0000313" key="17">
    <source>
        <dbReference type="EMBL" id="ODN89224.1"/>
    </source>
</evidence>
<evidence type="ECO:0000256" key="7">
    <source>
        <dbReference type="ARBA" id="ARBA00022982"/>
    </source>
</evidence>
<keyword evidence="4" id="KW-0813">Transport</keyword>
<protein>
    <recommendedName>
        <fullName evidence="3">ferric-chelate reductase (NADPH)</fullName>
        <ecNumber evidence="3">1.16.1.9</ecNumber>
    </recommendedName>
</protein>
<evidence type="ECO:0000256" key="2">
    <source>
        <dbReference type="ARBA" id="ARBA00006278"/>
    </source>
</evidence>
<dbReference type="InterPro" id="IPR051410">
    <property type="entry name" value="Ferric/Cupric_Reductase"/>
</dbReference>
<keyword evidence="5" id="KW-1003">Cell membrane</keyword>
<proteinExistence type="inferred from homology"/>
<name>A0A1E3IKU8_9TREE</name>
<feature type="transmembrane region" description="Helical" evidence="15">
    <location>
        <begin position="267"/>
        <end position="285"/>
    </location>
</feature>
<keyword evidence="7" id="KW-0249">Electron transport</keyword>
<comment type="similarity">
    <text evidence="2">Belongs to the ferric reductase (FRE) family.</text>
</comment>
<feature type="region of interest" description="Disordered" evidence="14">
    <location>
        <begin position="743"/>
        <end position="853"/>
    </location>
</feature>
<evidence type="ECO:0000256" key="12">
    <source>
        <dbReference type="ARBA" id="ARBA00023180"/>
    </source>
</evidence>
<keyword evidence="11 15" id="KW-0472">Membrane</keyword>
<dbReference type="GO" id="GO:0015677">
    <property type="term" value="P:copper ion import"/>
    <property type="evidence" value="ECO:0007669"/>
    <property type="project" value="TreeGrafter"/>
</dbReference>
<keyword evidence="18" id="KW-1185">Reference proteome</keyword>
<feature type="compositionally biased region" description="Polar residues" evidence="14">
    <location>
        <begin position="817"/>
        <end position="828"/>
    </location>
</feature>
<evidence type="ECO:0000256" key="15">
    <source>
        <dbReference type="SAM" id="Phobius"/>
    </source>
</evidence>
<evidence type="ECO:0000256" key="6">
    <source>
        <dbReference type="ARBA" id="ARBA00022692"/>
    </source>
</evidence>
<comment type="catalytic activity">
    <reaction evidence="13">
        <text>2 a Fe(II)-siderophore + NADP(+) + H(+) = 2 a Fe(III)-siderophore + NADPH</text>
        <dbReference type="Rhea" id="RHEA:28795"/>
        <dbReference type="Rhea" id="RHEA-COMP:11342"/>
        <dbReference type="Rhea" id="RHEA-COMP:11344"/>
        <dbReference type="ChEBI" id="CHEBI:15378"/>
        <dbReference type="ChEBI" id="CHEBI:29033"/>
        <dbReference type="ChEBI" id="CHEBI:29034"/>
        <dbReference type="ChEBI" id="CHEBI:57783"/>
        <dbReference type="ChEBI" id="CHEBI:58349"/>
        <dbReference type="EC" id="1.16.1.9"/>
    </reaction>
</comment>
<feature type="region of interest" description="Disordered" evidence="14">
    <location>
        <begin position="434"/>
        <end position="462"/>
    </location>
</feature>
<evidence type="ECO:0000256" key="10">
    <source>
        <dbReference type="ARBA" id="ARBA00023065"/>
    </source>
</evidence>
<evidence type="ECO:0000256" key="8">
    <source>
        <dbReference type="ARBA" id="ARBA00022989"/>
    </source>
</evidence>
<dbReference type="InterPro" id="IPR017927">
    <property type="entry name" value="FAD-bd_FR_type"/>
</dbReference>
<feature type="compositionally biased region" description="Low complexity" evidence="14">
    <location>
        <begin position="840"/>
        <end position="852"/>
    </location>
</feature>
<dbReference type="InterPro" id="IPR039261">
    <property type="entry name" value="FNR_nucleotide-bd"/>
</dbReference>
<dbReference type="AlphaFoldDB" id="A0A1E3IKU8"/>
<reference evidence="17 18" key="1">
    <citation type="submission" date="2016-06" db="EMBL/GenBank/DDBJ databases">
        <title>Evolution of pathogenesis and genome organization in the Tremellales.</title>
        <authorList>
            <person name="Cuomo C."/>
            <person name="Litvintseva A."/>
            <person name="Heitman J."/>
            <person name="Chen Y."/>
            <person name="Sun S."/>
            <person name="Springer D."/>
            <person name="Dromer F."/>
            <person name="Young S."/>
            <person name="Zeng Q."/>
            <person name="Chapman S."/>
            <person name="Gujja S."/>
            <person name="Saif S."/>
            <person name="Birren B."/>
        </authorList>
    </citation>
    <scope>NUCLEOTIDE SEQUENCE [LARGE SCALE GENOMIC DNA]</scope>
    <source>
        <strain evidence="17 18">CBS 7118</strain>
    </source>
</reference>
<feature type="transmembrane region" description="Helical" evidence="15">
    <location>
        <begin position="224"/>
        <end position="247"/>
    </location>
</feature>
<dbReference type="Pfam" id="PF01794">
    <property type="entry name" value="Ferric_reduct"/>
    <property type="match status" value="1"/>
</dbReference>
<dbReference type="EC" id="1.16.1.9" evidence="3"/>
<evidence type="ECO:0000256" key="4">
    <source>
        <dbReference type="ARBA" id="ARBA00022448"/>
    </source>
</evidence>
<keyword evidence="12" id="KW-0325">Glycoprotein</keyword>
<dbReference type="CDD" id="cd06186">
    <property type="entry name" value="NOX_Duox_like_FAD_NADP"/>
    <property type="match status" value="1"/>
</dbReference>
<dbReference type="OrthoDB" id="10006946at2759"/>
<dbReference type="PANTHER" id="PTHR32361">
    <property type="entry name" value="FERRIC/CUPRIC REDUCTASE TRANSMEMBRANE COMPONENT"/>
    <property type="match status" value="1"/>
</dbReference>
<dbReference type="InterPro" id="IPR013130">
    <property type="entry name" value="Fe3_Rdtase_TM_dom"/>
</dbReference>
<dbReference type="GO" id="GO:0052851">
    <property type="term" value="F:ferric-chelate reductase (NADPH) activity"/>
    <property type="evidence" value="ECO:0007669"/>
    <property type="project" value="UniProtKB-EC"/>
</dbReference>
<evidence type="ECO:0000256" key="3">
    <source>
        <dbReference type="ARBA" id="ARBA00012668"/>
    </source>
</evidence>